<dbReference type="Gene3D" id="2.60.120.10">
    <property type="entry name" value="Jelly Rolls"/>
    <property type="match status" value="1"/>
</dbReference>
<dbReference type="InterPro" id="IPR014710">
    <property type="entry name" value="RmlC-like_jellyroll"/>
</dbReference>
<dbReference type="OrthoDB" id="47172at2759"/>
<organism evidence="5">
    <name type="scientific">Micromonas pusilla (strain CCMP1545)</name>
    <name type="common">Picoplanktonic green alga</name>
    <dbReference type="NCBI Taxonomy" id="564608"/>
    <lineage>
        <taxon>Eukaryota</taxon>
        <taxon>Viridiplantae</taxon>
        <taxon>Chlorophyta</taxon>
        <taxon>Mamiellophyceae</taxon>
        <taxon>Mamiellales</taxon>
        <taxon>Mamiellaceae</taxon>
        <taxon>Micromonas</taxon>
    </lineage>
</organism>
<keyword evidence="5" id="KW-1185">Reference proteome</keyword>
<feature type="region of interest" description="Disordered" evidence="2">
    <location>
        <begin position="142"/>
        <end position="162"/>
    </location>
</feature>
<evidence type="ECO:0000313" key="4">
    <source>
        <dbReference type="EMBL" id="EEH51192.1"/>
    </source>
</evidence>
<protein>
    <submittedName>
        <fullName evidence="4">Predicted protein</fullName>
    </submittedName>
</protein>
<evidence type="ECO:0000256" key="1">
    <source>
        <dbReference type="ARBA" id="ARBA00006801"/>
    </source>
</evidence>
<gene>
    <name evidence="4" type="ORF">MICPUCDRAFT_43709</name>
</gene>
<dbReference type="RefSeq" id="XP_003064858.1">
    <property type="nucleotide sequence ID" value="XM_003064812.1"/>
</dbReference>
<sequence>MYPFPVCHAYDGYSMVDLANIDYVKYPRIVDVRGDVAVCRPGDVLFVPDGWWRHEQGLSGDACGNAHVDVRVATGARPRTRACATLAVGRVVEQRITREEGAKDARRWLEVVKNAEEAEWLDLGTVEGQRRIDTAQVLRDEIDIGLPPPPPAADDTKNGSKTGVTTTATLNKKRKHARARGRGRWPSFLADLIDGRMLPTDWLNDDFVDPLLLSEAEAAMKKAALTGEDDANETTSRQLATVKTPSDADFAIALPDGGVLTRRAKILKDDREAYERAHPEFFVNKLRDKGWDAKYTPMSVLNPDHPDFIGKKPPNPMKK</sequence>
<reference evidence="4 5" key="1">
    <citation type="journal article" date="2009" name="Science">
        <title>Green evolution and dynamic adaptations revealed by genomes of the marine picoeukaryotes Micromonas.</title>
        <authorList>
            <person name="Worden A.Z."/>
            <person name="Lee J.H."/>
            <person name="Mock T."/>
            <person name="Rouze P."/>
            <person name="Simmons M.P."/>
            <person name="Aerts A.L."/>
            <person name="Allen A.E."/>
            <person name="Cuvelier M.L."/>
            <person name="Derelle E."/>
            <person name="Everett M.V."/>
            <person name="Foulon E."/>
            <person name="Grimwood J."/>
            <person name="Gundlach H."/>
            <person name="Henrissat B."/>
            <person name="Napoli C."/>
            <person name="McDonald S.M."/>
            <person name="Parker M.S."/>
            <person name="Rombauts S."/>
            <person name="Salamov A."/>
            <person name="Von Dassow P."/>
            <person name="Badger J.H."/>
            <person name="Coutinho P.M."/>
            <person name="Demir E."/>
            <person name="Dubchak I."/>
            <person name="Gentemann C."/>
            <person name="Eikrem W."/>
            <person name="Gready J.E."/>
            <person name="John U."/>
            <person name="Lanier W."/>
            <person name="Lindquist E.A."/>
            <person name="Lucas S."/>
            <person name="Mayer K.F."/>
            <person name="Moreau H."/>
            <person name="Not F."/>
            <person name="Otillar R."/>
            <person name="Panaud O."/>
            <person name="Pangilinan J."/>
            <person name="Paulsen I."/>
            <person name="Piegu B."/>
            <person name="Poliakov A."/>
            <person name="Robbens S."/>
            <person name="Schmutz J."/>
            <person name="Toulza E."/>
            <person name="Wyss T."/>
            <person name="Zelensky A."/>
            <person name="Zhou K."/>
            <person name="Armbrust E.V."/>
            <person name="Bhattacharya D."/>
            <person name="Goodenough U.W."/>
            <person name="Van de Peer Y."/>
            <person name="Grigoriev I.V."/>
        </authorList>
    </citation>
    <scope>NUCLEOTIDE SEQUENCE [LARGE SCALE GENOMIC DNA]</scope>
    <source>
        <strain evidence="4 5">CCMP1545</strain>
    </source>
</reference>
<evidence type="ECO:0000259" key="3">
    <source>
        <dbReference type="Pfam" id="PF13621"/>
    </source>
</evidence>
<evidence type="ECO:0000256" key="2">
    <source>
        <dbReference type="SAM" id="MobiDB-lite"/>
    </source>
</evidence>
<comment type="similarity">
    <text evidence="1">Belongs to the JARID1 histone demethylase family.</text>
</comment>
<dbReference type="KEGG" id="mpp:MICPUCDRAFT_43709"/>
<dbReference type="Proteomes" id="UP000001876">
    <property type="component" value="Unassembled WGS sequence"/>
</dbReference>
<dbReference type="GeneID" id="9690186"/>
<name>C1NA77_MICPC</name>
<dbReference type="Pfam" id="PF13621">
    <property type="entry name" value="Cupin_8"/>
    <property type="match status" value="1"/>
</dbReference>
<dbReference type="InterPro" id="IPR041667">
    <property type="entry name" value="Cupin_8"/>
</dbReference>
<proteinExistence type="inferred from homology"/>
<dbReference type="SUPFAM" id="SSF51197">
    <property type="entry name" value="Clavaminate synthase-like"/>
    <property type="match status" value="1"/>
</dbReference>
<evidence type="ECO:0000313" key="5">
    <source>
        <dbReference type="Proteomes" id="UP000001876"/>
    </source>
</evidence>
<dbReference type="EMBL" id="GG663752">
    <property type="protein sequence ID" value="EEH51192.1"/>
    <property type="molecule type" value="Genomic_DNA"/>
</dbReference>
<accession>C1NA77</accession>
<feature type="domain" description="Cupin-like" evidence="3">
    <location>
        <begin position="12"/>
        <end position="55"/>
    </location>
</feature>
<dbReference type="AlphaFoldDB" id="C1NA77"/>